<accession>A0A3P5Y065</accession>
<dbReference type="GO" id="GO:0019303">
    <property type="term" value="P:D-ribose catabolic process"/>
    <property type="evidence" value="ECO:0007669"/>
    <property type="project" value="UniProtKB-UniRule"/>
</dbReference>
<comment type="subunit">
    <text evidence="9">Homodimer.</text>
</comment>
<dbReference type="InterPro" id="IPR002139">
    <property type="entry name" value="Ribo/fructo_kinase"/>
</dbReference>
<evidence type="ECO:0000256" key="9">
    <source>
        <dbReference type="HAMAP-Rule" id="MF_01987"/>
    </source>
</evidence>
<keyword evidence="6 9" id="KW-0460">Magnesium</keyword>
<evidence type="ECO:0000256" key="5">
    <source>
        <dbReference type="ARBA" id="ARBA00022840"/>
    </source>
</evidence>
<dbReference type="PANTHER" id="PTHR10584">
    <property type="entry name" value="SUGAR KINASE"/>
    <property type="match status" value="1"/>
</dbReference>
<keyword evidence="3 9" id="KW-0547">Nucleotide-binding</keyword>
<evidence type="ECO:0000256" key="10">
    <source>
        <dbReference type="NCBIfam" id="TIGR02152"/>
    </source>
</evidence>
<keyword evidence="5 9" id="KW-0067">ATP-binding</keyword>
<feature type="active site" description="Proton acceptor" evidence="9">
    <location>
        <position position="244"/>
    </location>
</feature>
<feature type="binding site" evidence="9">
    <location>
        <position position="240"/>
    </location>
    <ligand>
        <name>K(+)</name>
        <dbReference type="ChEBI" id="CHEBI:29103"/>
    </ligand>
</feature>
<comment type="function">
    <text evidence="9">Catalyzes the phosphorylation of ribose at O-5 in a reaction requiring ATP and magnesium. The resulting D-ribose-5-phosphate can then be used either for sythesis of nucleotides, histidine, and tryptophan, or as a component of the pentose phosphate pathway.</text>
</comment>
<keyword evidence="9" id="KW-0963">Cytoplasm</keyword>
<protein>
    <recommendedName>
        <fullName evidence="9 10">Ribokinase</fullName>
        <shortName evidence="9">RK</shortName>
        <ecNumber evidence="9 10">2.7.1.15</ecNumber>
    </recommendedName>
</protein>
<evidence type="ECO:0000256" key="7">
    <source>
        <dbReference type="ARBA" id="ARBA00022958"/>
    </source>
</evidence>
<organism evidence="11 12">
    <name type="scientific">Streptococcus canis</name>
    <dbReference type="NCBI Taxonomy" id="1329"/>
    <lineage>
        <taxon>Bacteria</taxon>
        <taxon>Bacillati</taxon>
        <taxon>Bacillota</taxon>
        <taxon>Bacilli</taxon>
        <taxon>Lactobacillales</taxon>
        <taxon>Streptococcaceae</taxon>
        <taxon>Streptococcus</taxon>
    </lineage>
</organism>
<dbReference type="GO" id="GO:0004747">
    <property type="term" value="F:ribokinase activity"/>
    <property type="evidence" value="ECO:0007669"/>
    <property type="project" value="UniProtKB-UniRule"/>
</dbReference>
<comment type="subcellular location">
    <subcellularLocation>
        <location evidence="9">Cytoplasm</location>
    </subcellularLocation>
</comment>
<feature type="binding site" evidence="9">
    <location>
        <position position="279"/>
    </location>
    <ligand>
        <name>K(+)</name>
        <dbReference type="ChEBI" id="CHEBI:29103"/>
    </ligand>
</feature>
<feature type="binding site" evidence="9">
    <location>
        <begin position="212"/>
        <end position="217"/>
    </location>
    <ligand>
        <name>ATP</name>
        <dbReference type="ChEBI" id="CHEBI:30616"/>
    </ligand>
</feature>
<evidence type="ECO:0000256" key="8">
    <source>
        <dbReference type="ARBA" id="ARBA00023277"/>
    </source>
</evidence>
<keyword evidence="2 9" id="KW-0479">Metal-binding</keyword>
<dbReference type="HAMAP" id="MF_01987">
    <property type="entry name" value="Ribokinase"/>
    <property type="match status" value="1"/>
</dbReference>
<dbReference type="GO" id="GO:0046872">
    <property type="term" value="F:metal ion binding"/>
    <property type="evidence" value="ECO:0007669"/>
    <property type="project" value="UniProtKB-KW"/>
</dbReference>
<feature type="binding site" evidence="9">
    <location>
        <begin position="11"/>
        <end position="13"/>
    </location>
    <ligand>
        <name>substrate</name>
    </ligand>
</feature>
<dbReference type="Proteomes" id="UP000280759">
    <property type="component" value="Unassembled WGS sequence"/>
</dbReference>
<evidence type="ECO:0000256" key="4">
    <source>
        <dbReference type="ARBA" id="ARBA00022777"/>
    </source>
</evidence>
<dbReference type="InterPro" id="IPR029056">
    <property type="entry name" value="Ribokinase-like"/>
</dbReference>
<comment type="activity regulation">
    <text evidence="9">Activated by a monovalent cation that binds near, but not in, the active site. The most likely occupant of the site in vivo is potassium. Ion binding induces a conformational change that may alter substrate affinity.</text>
</comment>
<evidence type="ECO:0000256" key="1">
    <source>
        <dbReference type="ARBA" id="ARBA00022679"/>
    </source>
</evidence>
<keyword evidence="1 9" id="KW-0808">Transferase</keyword>
<dbReference type="PRINTS" id="PR00990">
    <property type="entry name" value="RIBOKINASE"/>
</dbReference>
<evidence type="ECO:0000313" key="12">
    <source>
        <dbReference type="Proteomes" id="UP000280759"/>
    </source>
</evidence>
<feature type="binding site" evidence="9">
    <location>
        <position position="238"/>
    </location>
    <ligand>
        <name>K(+)</name>
        <dbReference type="ChEBI" id="CHEBI:29103"/>
    </ligand>
</feature>
<keyword evidence="4 9" id="KW-0418">Kinase</keyword>
<dbReference type="AlphaFoldDB" id="A0A3P5Y065"/>
<dbReference type="GO" id="GO:0005524">
    <property type="term" value="F:ATP binding"/>
    <property type="evidence" value="ECO:0007669"/>
    <property type="project" value="UniProtKB-UniRule"/>
</dbReference>
<dbReference type="GO" id="GO:0005829">
    <property type="term" value="C:cytosol"/>
    <property type="evidence" value="ECO:0007669"/>
    <property type="project" value="TreeGrafter"/>
</dbReference>
<feature type="binding site" evidence="9">
    <location>
        <position position="244"/>
    </location>
    <ligand>
        <name>substrate</name>
    </ligand>
</feature>
<dbReference type="NCBIfam" id="TIGR02152">
    <property type="entry name" value="D_ribokin_bact"/>
    <property type="match status" value="1"/>
</dbReference>
<comment type="pathway">
    <text evidence="9">Carbohydrate metabolism; D-ribose degradation; D-ribose 5-phosphate from beta-D-ribopyranose: step 2/2.</text>
</comment>
<feature type="binding site" evidence="9">
    <location>
        <position position="274"/>
    </location>
    <ligand>
        <name>K(+)</name>
        <dbReference type="ChEBI" id="CHEBI:29103"/>
    </ligand>
</feature>
<dbReference type="EC" id="2.7.1.15" evidence="9 10"/>
<name>A0A3P5Y065_STRCB</name>
<comment type="cofactor">
    <cofactor evidence="9">
        <name>Mg(2+)</name>
        <dbReference type="ChEBI" id="CHEBI:18420"/>
    </cofactor>
    <text evidence="9">Requires a divalent cation, most likely magnesium in vivo, as an electrophilic catalyst to aid phosphoryl group transfer. It is the chelate of the metal and the nucleotide that is the actual substrate.</text>
</comment>
<sequence length="303" mass="32972">MSNIVIVGSISMDLVMKTHRIAQEGETVFGDSFAMVPGGKGANQAVAVGRLASEQDKITMLGAVGEDSFGSLLLTNLTENGVNTSFVGTVPSSSGIAQITIFNHDNRIIYCPGANGQVDTTLWEKEWEVLEAADLVILQNEIPHQANVAIAQFCHDKDIKVLYNPAPARETDKEMLDLVTYLTPNQHEVQELFPDKELDTILEAYPNRLIVTLGTKGSTYFDGQVIQLIPAIRTEAVDTTGAGDTFNGAFGFAITKGLEMREALQFATLASHLSVQQFGAQGGMPSLSEMKEHKAYEKTWDFK</sequence>
<feature type="binding site" evidence="9">
    <location>
        <position position="185"/>
    </location>
    <ligand>
        <name>ATP</name>
        <dbReference type="ChEBI" id="CHEBI:30616"/>
    </ligand>
</feature>
<feature type="binding site" evidence="9">
    <location>
        <position position="141"/>
    </location>
    <ligand>
        <name>substrate</name>
    </ligand>
</feature>
<evidence type="ECO:0000256" key="6">
    <source>
        <dbReference type="ARBA" id="ARBA00022842"/>
    </source>
</evidence>
<dbReference type="UniPathway" id="UPA00916">
    <property type="reaction ID" value="UER00889"/>
</dbReference>
<dbReference type="InterPro" id="IPR011877">
    <property type="entry name" value="Ribokinase"/>
</dbReference>
<dbReference type="Pfam" id="PF00294">
    <property type="entry name" value="PfkB"/>
    <property type="match status" value="1"/>
</dbReference>
<evidence type="ECO:0000256" key="3">
    <source>
        <dbReference type="ARBA" id="ARBA00022741"/>
    </source>
</evidence>
<feature type="binding site" evidence="9">
    <location>
        <begin position="243"/>
        <end position="244"/>
    </location>
    <ligand>
        <name>ATP</name>
        <dbReference type="ChEBI" id="CHEBI:30616"/>
    </ligand>
</feature>
<comment type="caution">
    <text evidence="9">Lacks conserved residue(s) required for the propagation of feature annotation.</text>
</comment>
<keyword evidence="7 9" id="KW-0630">Potassium</keyword>
<gene>
    <name evidence="9 11" type="primary">rbsK</name>
    <name evidence="11" type="ORF">FMV2238Y02_14790</name>
</gene>
<keyword evidence="8 9" id="KW-0119">Carbohydrate metabolism</keyword>
<dbReference type="RefSeq" id="WP_093999242.1">
    <property type="nucleotide sequence ID" value="NZ_BLKQ01000015.1"/>
</dbReference>
<dbReference type="SUPFAM" id="SSF53613">
    <property type="entry name" value="Ribokinase-like"/>
    <property type="match status" value="1"/>
</dbReference>
<dbReference type="EMBL" id="UXEP01000020">
    <property type="protein sequence ID" value="VDC43000.1"/>
    <property type="molecule type" value="Genomic_DNA"/>
</dbReference>
<evidence type="ECO:0000256" key="2">
    <source>
        <dbReference type="ARBA" id="ARBA00022723"/>
    </source>
</evidence>
<dbReference type="Gene3D" id="3.40.1190.20">
    <property type="match status" value="1"/>
</dbReference>
<dbReference type="PANTHER" id="PTHR10584:SF166">
    <property type="entry name" value="RIBOKINASE"/>
    <property type="match status" value="1"/>
</dbReference>
<feature type="binding site" evidence="9">
    <location>
        <begin position="39"/>
        <end position="43"/>
    </location>
    <ligand>
        <name>substrate</name>
    </ligand>
</feature>
<reference evidence="11 12" key="1">
    <citation type="submission" date="2018-10" db="EMBL/GenBank/DDBJ databases">
        <authorList>
            <consortium name="Molecular Microbiology and Infection Unit (UMMI)"/>
            <person name="Machado M."/>
        </authorList>
    </citation>
    <scope>NUCLEOTIDE SEQUENCE [LARGE SCALE GENOMIC DNA]</scope>
    <source>
        <strain evidence="11">FMV2238.02</strain>
    </source>
</reference>
<feature type="binding site" evidence="9">
    <location>
        <position position="277"/>
    </location>
    <ligand>
        <name>K(+)</name>
        <dbReference type="ChEBI" id="CHEBI:29103"/>
    </ligand>
</feature>
<comment type="similarity">
    <text evidence="9">Belongs to the carbohydrate kinase PfkB family. Ribokinase subfamily.</text>
</comment>
<comment type="catalytic activity">
    <reaction evidence="9">
        <text>D-ribose + ATP = D-ribose 5-phosphate + ADP + H(+)</text>
        <dbReference type="Rhea" id="RHEA:13697"/>
        <dbReference type="ChEBI" id="CHEBI:15378"/>
        <dbReference type="ChEBI" id="CHEBI:30616"/>
        <dbReference type="ChEBI" id="CHEBI:47013"/>
        <dbReference type="ChEBI" id="CHEBI:78346"/>
        <dbReference type="ChEBI" id="CHEBI:456216"/>
        <dbReference type="EC" id="2.7.1.15"/>
    </reaction>
</comment>
<dbReference type="InterPro" id="IPR011611">
    <property type="entry name" value="PfkB_dom"/>
</dbReference>
<keyword evidence="12" id="KW-1185">Reference proteome</keyword>
<evidence type="ECO:0000313" key="11">
    <source>
        <dbReference type="EMBL" id="VDC43000.1"/>
    </source>
</evidence>
<dbReference type="CDD" id="cd01174">
    <property type="entry name" value="ribokinase"/>
    <property type="match status" value="1"/>
</dbReference>
<proteinExistence type="inferred from homology"/>